<dbReference type="AlphaFoldDB" id="A0AAN9KL27"/>
<evidence type="ECO:0000313" key="2">
    <source>
        <dbReference type="Proteomes" id="UP001359559"/>
    </source>
</evidence>
<accession>A0AAN9KL27</accession>
<reference evidence="1 2" key="1">
    <citation type="submission" date="2024-01" db="EMBL/GenBank/DDBJ databases">
        <title>The genomes of 5 underutilized Papilionoideae crops provide insights into root nodulation and disease resistance.</title>
        <authorList>
            <person name="Yuan L."/>
        </authorList>
    </citation>
    <scope>NUCLEOTIDE SEQUENCE [LARGE SCALE GENOMIC DNA]</scope>
    <source>
        <strain evidence="1">LY-2023</strain>
        <tissue evidence="1">Leaf</tissue>
    </source>
</reference>
<evidence type="ECO:0000313" key="1">
    <source>
        <dbReference type="EMBL" id="KAK7319422.1"/>
    </source>
</evidence>
<gene>
    <name evidence="1" type="ORF">RJT34_04143</name>
</gene>
<dbReference type="EMBL" id="JAYKXN010000001">
    <property type="protein sequence ID" value="KAK7319422.1"/>
    <property type="molecule type" value="Genomic_DNA"/>
</dbReference>
<name>A0AAN9KL27_CLITE</name>
<dbReference type="Proteomes" id="UP001359559">
    <property type="component" value="Unassembled WGS sequence"/>
</dbReference>
<keyword evidence="2" id="KW-1185">Reference proteome</keyword>
<sequence>MVLIRRAAARHGASFRGVRRQFTFFKFLERTLITRTVVYRRLVSRTQVTGPSLVQQQSMVEGRRLVTHARACLSAAAAANRGGRLANQIQDFLKLGVLVLKRK</sequence>
<protein>
    <submittedName>
        <fullName evidence="1">Uncharacterized protein</fullName>
    </submittedName>
</protein>
<proteinExistence type="predicted"/>
<comment type="caution">
    <text evidence="1">The sequence shown here is derived from an EMBL/GenBank/DDBJ whole genome shotgun (WGS) entry which is preliminary data.</text>
</comment>
<organism evidence="1 2">
    <name type="scientific">Clitoria ternatea</name>
    <name type="common">Butterfly pea</name>
    <dbReference type="NCBI Taxonomy" id="43366"/>
    <lineage>
        <taxon>Eukaryota</taxon>
        <taxon>Viridiplantae</taxon>
        <taxon>Streptophyta</taxon>
        <taxon>Embryophyta</taxon>
        <taxon>Tracheophyta</taxon>
        <taxon>Spermatophyta</taxon>
        <taxon>Magnoliopsida</taxon>
        <taxon>eudicotyledons</taxon>
        <taxon>Gunneridae</taxon>
        <taxon>Pentapetalae</taxon>
        <taxon>rosids</taxon>
        <taxon>fabids</taxon>
        <taxon>Fabales</taxon>
        <taxon>Fabaceae</taxon>
        <taxon>Papilionoideae</taxon>
        <taxon>50 kb inversion clade</taxon>
        <taxon>NPAAA clade</taxon>
        <taxon>indigoferoid/millettioid clade</taxon>
        <taxon>Phaseoleae</taxon>
        <taxon>Clitoria</taxon>
    </lineage>
</organism>